<dbReference type="SUPFAM" id="SSF51735">
    <property type="entry name" value="NAD(P)-binding Rossmann-fold domains"/>
    <property type="match status" value="1"/>
</dbReference>
<dbReference type="GO" id="GO:0005737">
    <property type="term" value="C:cytoplasm"/>
    <property type="evidence" value="ECO:0007669"/>
    <property type="project" value="UniProtKB-SubCell"/>
</dbReference>
<comment type="pathway">
    <text evidence="7">Amino-acid biosynthesis; L-arginine biosynthesis.</text>
</comment>
<evidence type="ECO:0000256" key="7">
    <source>
        <dbReference type="HAMAP-Rule" id="MF_02083"/>
    </source>
</evidence>
<feature type="domain" description="Semialdehyde dehydrogenase NAD-binding" evidence="9">
    <location>
        <begin position="3"/>
        <end position="138"/>
    </location>
</feature>
<evidence type="ECO:0000256" key="2">
    <source>
        <dbReference type="ARBA" id="ARBA00022571"/>
    </source>
</evidence>
<keyword evidence="5 7" id="KW-0560">Oxidoreductase</keyword>
<dbReference type="InterPro" id="IPR000534">
    <property type="entry name" value="Semialdehyde_DH_NAD-bd"/>
</dbReference>
<dbReference type="AlphaFoldDB" id="A0A9Q4C4M5"/>
<dbReference type="GO" id="GO:0042450">
    <property type="term" value="P:L-arginine biosynthetic process via ornithine"/>
    <property type="evidence" value="ECO:0007669"/>
    <property type="project" value="UniProtKB-UniRule"/>
</dbReference>
<feature type="binding site" evidence="7">
    <location>
        <begin position="10"/>
        <end position="13"/>
    </location>
    <ligand>
        <name>NADP(+)</name>
        <dbReference type="ChEBI" id="CHEBI:58349"/>
    </ligand>
</feature>
<dbReference type="PANTHER" id="PTHR32338">
    <property type="entry name" value="N-ACETYL-GAMMA-GLUTAMYL-PHOSPHATE REDUCTASE, CHLOROPLASTIC-RELATED-RELATED"/>
    <property type="match status" value="1"/>
</dbReference>
<name>A0A9Q4C4M5_9EURY</name>
<keyword evidence="1 7" id="KW-0963">Cytoplasm</keyword>
<accession>A0A9Q4C4M5</accession>
<keyword evidence="4 7" id="KW-0521">NADP</keyword>
<dbReference type="GO" id="GO:0003942">
    <property type="term" value="F:N-acetyl-gamma-glutamyl-phosphate reductase activity"/>
    <property type="evidence" value="ECO:0007669"/>
    <property type="project" value="InterPro"/>
</dbReference>
<dbReference type="PROSITE" id="PS01224">
    <property type="entry name" value="ARGC"/>
    <property type="match status" value="1"/>
</dbReference>
<evidence type="ECO:0000256" key="5">
    <source>
        <dbReference type="ARBA" id="ARBA00023002"/>
    </source>
</evidence>
<sequence>MTEATVIGGSGYTGGELLRLIVGHPQLELGQVTSRSKERRTVTSVHPNLRGATDARFVHPDDLEDTDLLFTATPHGYTMEEMPRLRDHADTVVDLSGDFRLDDPAGYDEWYDEHPNPGMLDEAVYGVPELYRDEIRDASLIAAAGCNATASILALHPLVESGIVDDEDDVVLDVKASSSAGGASANTASHHAERSRVVRPYAPTSHRHQAEIEQETGLDVNMTVHAIEMVRGIAATAHALVEGVEEKELWKAYRGAYGDEPFVRVAKSRRGVYRYPEPKVVEGTNYCDVGFEVSDDRVVAFSAVDNMMKGSAGMAVQSANIALGYDEGAGLGFNGMHPV</sequence>
<dbReference type="CDD" id="cd23939">
    <property type="entry name" value="AGPR_1_C_LysY"/>
    <property type="match status" value="1"/>
</dbReference>
<comment type="catalytic activity">
    <reaction evidence="7">
        <text>[amino-group carrier protein]-C-terminal-N-(1-carboxy-5-oxopentan-1-yl)-L-glutamine + phosphate + NADP(+) = [amino-group carrier protein]-C-terminal-N-(1-carboxy-5-phosphooxy-5-oxopentan-1-yl)-L-glutamine + NADPH + H(+)</text>
        <dbReference type="Rhea" id="RHEA:41948"/>
        <dbReference type="Rhea" id="RHEA-COMP:9712"/>
        <dbReference type="Rhea" id="RHEA-COMP:9714"/>
        <dbReference type="ChEBI" id="CHEBI:15378"/>
        <dbReference type="ChEBI" id="CHEBI:43474"/>
        <dbReference type="ChEBI" id="CHEBI:57783"/>
        <dbReference type="ChEBI" id="CHEBI:58349"/>
        <dbReference type="ChEBI" id="CHEBI:78499"/>
        <dbReference type="ChEBI" id="CHEBI:78501"/>
        <dbReference type="EC" id="1.2.1.103"/>
    </reaction>
</comment>
<dbReference type="CDD" id="cd24151">
    <property type="entry name" value="AGPR_1_N_LysY"/>
    <property type="match status" value="1"/>
</dbReference>
<dbReference type="SUPFAM" id="SSF55347">
    <property type="entry name" value="Glyceraldehyde-3-phosphate dehydrogenase-like, C-terminal domain"/>
    <property type="match status" value="1"/>
</dbReference>
<protein>
    <recommendedName>
        <fullName evidence="7">Putative [LysW]-L-2-aminoadipate/[LysW]-L-glutamate phosphate reductase</fullName>
        <ecNumber evidence="7">1.2.1.103</ecNumber>
        <ecNumber evidence="7">1.2.1.106</ecNumber>
    </recommendedName>
</protein>
<evidence type="ECO:0000256" key="8">
    <source>
        <dbReference type="PROSITE-ProRule" id="PRU10010"/>
    </source>
</evidence>
<dbReference type="EC" id="1.2.1.106" evidence="7"/>
<gene>
    <name evidence="10" type="primary">argC</name>
    <name evidence="7" type="synonym">lysY</name>
    <name evidence="10" type="ORF">EGH25_07485</name>
</gene>
<evidence type="ECO:0000256" key="3">
    <source>
        <dbReference type="ARBA" id="ARBA00022605"/>
    </source>
</evidence>
<dbReference type="Proteomes" id="UP001149411">
    <property type="component" value="Unassembled WGS sequence"/>
</dbReference>
<keyword evidence="3 7" id="KW-0028">Amino-acid biosynthesis</keyword>
<dbReference type="GO" id="GO:0070401">
    <property type="term" value="F:NADP+ binding"/>
    <property type="evidence" value="ECO:0007669"/>
    <property type="project" value="InterPro"/>
</dbReference>
<evidence type="ECO:0000313" key="11">
    <source>
        <dbReference type="Proteomes" id="UP001149411"/>
    </source>
</evidence>
<evidence type="ECO:0000313" key="10">
    <source>
        <dbReference type="EMBL" id="MCX2819193.1"/>
    </source>
</evidence>
<evidence type="ECO:0000256" key="4">
    <source>
        <dbReference type="ARBA" id="ARBA00022857"/>
    </source>
</evidence>
<comment type="caution">
    <text evidence="10">The sequence shown here is derived from an EMBL/GenBank/DDBJ whole genome shotgun (WGS) entry which is preliminary data.</text>
</comment>
<dbReference type="NCBIfam" id="TIGR01850">
    <property type="entry name" value="argC"/>
    <property type="match status" value="1"/>
</dbReference>
<comment type="subcellular location">
    <subcellularLocation>
        <location evidence="7">Cytoplasm</location>
    </subcellularLocation>
</comment>
<keyword evidence="6 7" id="KW-0457">Lysine biosynthesis</keyword>
<evidence type="ECO:0000259" key="9">
    <source>
        <dbReference type="SMART" id="SM00859"/>
    </source>
</evidence>
<feature type="binding site" evidence="7">
    <location>
        <position position="306"/>
    </location>
    <ligand>
        <name>NADP(+)</name>
        <dbReference type="ChEBI" id="CHEBI:58349"/>
    </ligand>
</feature>
<comment type="pathway">
    <text evidence="7">Amino-acid biosynthesis; L-lysine biosynthesis via AAA pathway; L-lysine from L-alpha-aminoadipate (Thermus route): step 3/5.</text>
</comment>
<evidence type="ECO:0000256" key="1">
    <source>
        <dbReference type="ARBA" id="ARBA00022490"/>
    </source>
</evidence>
<dbReference type="Gene3D" id="3.30.360.10">
    <property type="entry name" value="Dihydrodipicolinate Reductase, domain 2"/>
    <property type="match status" value="1"/>
</dbReference>
<dbReference type="InterPro" id="IPR050085">
    <property type="entry name" value="AGPR"/>
</dbReference>
<comment type="caution">
    <text evidence="7">Lacks conserved residue(s) required for the propagation of feature annotation.</text>
</comment>
<proteinExistence type="inferred from homology"/>
<comment type="catalytic activity">
    <reaction evidence="7">
        <text>[amino-group carrier protein]-C-terminal-gamma-(L-glutamyl-5-semialdehyde)-L-glutamate + phosphate + NADP(+) = [amino-group carrier protein]-C-terminal-gamma-(5-phospho-L-glutamyl)-L-glutamate + NADPH + H(+)</text>
        <dbReference type="Rhea" id="RHEA:52668"/>
        <dbReference type="Rhea" id="RHEA-COMP:13313"/>
        <dbReference type="Rhea" id="RHEA-COMP:13327"/>
        <dbReference type="ChEBI" id="CHEBI:15378"/>
        <dbReference type="ChEBI" id="CHEBI:43474"/>
        <dbReference type="ChEBI" id="CHEBI:57783"/>
        <dbReference type="ChEBI" id="CHEBI:58349"/>
        <dbReference type="ChEBI" id="CHEBI:136717"/>
        <dbReference type="ChEBI" id="CHEBI:136761"/>
        <dbReference type="EC" id="1.2.1.106"/>
    </reaction>
</comment>
<comment type="similarity">
    <text evidence="7">Belongs to the NAGSA dehydrogenase family. Type 1 subfamily. LysY sub-subfamily.</text>
</comment>
<dbReference type="InterPro" id="IPR037535">
    <property type="entry name" value="LysY"/>
</dbReference>
<dbReference type="GO" id="GO:0019878">
    <property type="term" value="P:lysine biosynthetic process via aminoadipic acid"/>
    <property type="evidence" value="ECO:0007669"/>
    <property type="project" value="UniProtKB-UniRule"/>
</dbReference>
<dbReference type="Pfam" id="PF22698">
    <property type="entry name" value="Semialdhyde_dhC_1"/>
    <property type="match status" value="1"/>
</dbReference>
<dbReference type="EC" id="1.2.1.103" evidence="7"/>
<dbReference type="InterPro" id="IPR036291">
    <property type="entry name" value="NAD(P)-bd_dom_sf"/>
</dbReference>
<keyword evidence="11" id="KW-1185">Reference proteome</keyword>
<dbReference type="Gene3D" id="3.40.50.720">
    <property type="entry name" value="NAD(P)-binding Rossmann-like Domain"/>
    <property type="match status" value="1"/>
</dbReference>
<evidence type="ECO:0000256" key="6">
    <source>
        <dbReference type="ARBA" id="ARBA00023154"/>
    </source>
</evidence>
<dbReference type="SMART" id="SM00859">
    <property type="entry name" value="Semialdhyde_dh"/>
    <property type="match status" value="1"/>
</dbReference>
<feature type="active site" evidence="7 8">
    <location>
        <position position="146"/>
    </location>
</feature>
<dbReference type="InterPro" id="IPR023013">
    <property type="entry name" value="AGPR_AS"/>
</dbReference>
<dbReference type="HAMAP" id="MF_00150">
    <property type="entry name" value="ArgC_type1"/>
    <property type="match status" value="1"/>
</dbReference>
<keyword evidence="2 7" id="KW-0055">Arginine biosynthesis</keyword>
<dbReference type="Pfam" id="PF01118">
    <property type="entry name" value="Semialdhyde_dh"/>
    <property type="match status" value="1"/>
</dbReference>
<dbReference type="PANTHER" id="PTHR32338:SF11">
    <property type="entry name" value="[LYSW]-L-2-AMINOADIPATE_[LYSW]-L-GLUTAMATE PHOSPHATE REDUCTASE-RELATED"/>
    <property type="match status" value="1"/>
</dbReference>
<comment type="function">
    <text evidence="7">Involved in both the arginine and lysine biosynthetic pathways.</text>
</comment>
<organism evidence="10 11">
    <name type="scientific">Halorutilus salinus</name>
    <dbReference type="NCBI Taxonomy" id="2487751"/>
    <lineage>
        <taxon>Archaea</taxon>
        <taxon>Methanobacteriati</taxon>
        <taxon>Methanobacteriota</taxon>
        <taxon>Stenosarchaea group</taxon>
        <taxon>Halobacteria</taxon>
        <taxon>Halorutilales</taxon>
        <taxon>Halorutilaceae</taxon>
        <taxon>Halorutilus</taxon>
    </lineage>
</organism>
<dbReference type="InterPro" id="IPR058924">
    <property type="entry name" value="AGPR_dimerisation_dom"/>
</dbReference>
<dbReference type="HAMAP" id="MF_02083">
    <property type="entry name" value="LysY"/>
    <property type="match status" value="1"/>
</dbReference>
<reference evidence="10" key="1">
    <citation type="submission" date="2022-09" db="EMBL/GenBank/DDBJ databases">
        <title>Haloadaptaus new haloarchaeum isolated from saline soil.</title>
        <authorList>
            <person name="Duran-Viseras A."/>
            <person name="Sanchez-Porro C."/>
            <person name="Ventosa A."/>
        </authorList>
    </citation>
    <scope>NUCLEOTIDE SEQUENCE</scope>
    <source>
        <strain evidence="10">F3-133</strain>
    </source>
</reference>
<dbReference type="RefSeq" id="WP_266087260.1">
    <property type="nucleotide sequence ID" value="NZ_RKLV01000006.1"/>
</dbReference>
<dbReference type="EMBL" id="RKLV01000006">
    <property type="protein sequence ID" value="MCX2819193.1"/>
    <property type="molecule type" value="Genomic_DNA"/>
</dbReference>
<dbReference type="GO" id="GO:0051287">
    <property type="term" value="F:NAD binding"/>
    <property type="evidence" value="ECO:0007669"/>
    <property type="project" value="InterPro"/>
</dbReference>
<dbReference type="InterPro" id="IPR000706">
    <property type="entry name" value="AGPR_type-1"/>
</dbReference>